<sequence length="185" mass="21688">MYHFKLTLFDDVSLVAPTLEHAPEIFKAIDQNRDHLKLYLDWVDHMQTIEDEYRFLKESLIKQAQGELKLYLLYQGEQLIGTIDLQNINRVDQNASVGYWLVANCTGRGIMTKAVRQLCRIAFQDLKLNKLLLRAEVNNYASQQVALRSGFRQVGILKKEVYRPSLDTFVDIKQYELLKEEFEKM</sequence>
<dbReference type="RefSeq" id="WP_198617880.1">
    <property type="nucleotide sequence ID" value="NZ_JABANU010000012.1"/>
</dbReference>
<gene>
    <name evidence="5" type="ORF">HHH54_05715</name>
</gene>
<keyword evidence="2" id="KW-0012">Acyltransferase</keyword>
<keyword evidence="1" id="KW-0808">Transferase</keyword>
<keyword evidence="6" id="KW-1185">Reference proteome</keyword>
<evidence type="ECO:0000313" key="5">
    <source>
        <dbReference type="EMBL" id="MBI5975097.1"/>
    </source>
</evidence>
<organism evidence="5 6">
    <name type="scientific">Staphylococcus canis</name>
    <dbReference type="NCBI Taxonomy" id="2724942"/>
    <lineage>
        <taxon>Bacteria</taxon>
        <taxon>Bacillati</taxon>
        <taxon>Bacillota</taxon>
        <taxon>Bacilli</taxon>
        <taxon>Bacillales</taxon>
        <taxon>Staphylococcaceae</taxon>
        <taxon>Staphylococcus</taxon>
    </lineage>
</organism>
<protein>
    <submittedName>
        <fullName evidence="5">GNAT family N-acetyltransferase</fullName>
    </submittedName>
</protein>
<dbReference type="Proteomes" id="UP000751852">
    <property type="component" value="Unassembled WGS sequence"/>
</dbReference>
<dbReference type="PANTHER" id="PTHR43792:SF8">
    <property type="entry name" value="[RIBOSOMAL PROTEIN US5]-ALANINE N-ACETYLTRANSFERASE"/>
    <property type="match status" value="1"/>
</dbReference>
<accession>A0ABS0T9G1</accession>
<feature type="domain" description="N-acetyltransferase" evidence="4">
    <location>
        <begin position="12"/>
        <end position="176"/>
    </location>
</feature>
<comment type="similarity">
    <text evidence="3">Belongs to the acetyltransferase family. RimJ subfamily.</text>
</comment>
<dbReference type="InterPro" id="IPR051531">
    <property type="entry name" value="N-acetyltransferase"/>
</dbReference>
<dbReference type="PROSITE" id="PS51186">
    <property type="entry name" value="GNAT"/>
    <property type="match status" value="1"/>
</dbReference>
<reference evidence="5 6" key="1">
    <citation type="submission" date="2020-04" db="EMBL/GenBank/DDBJ databases">
        <title>Staphylococcus species from domestic dog.</title>
        <authorList>
            <person name="Paterson G.K."/>
        </authorList>
    </citation>
    <scope>NUCLEOTIDE SEQUENCE [LARGE SCALE GENOMIC DNA]</scope>
    <source>
        <strain evidence="5 6">H16/1A</strain>
    </source>
</reference>
<evidence type="ECO:0000313" key="6">
    <source>
        <dbReference type="Proteomes" id="UP000751852"/>
    </source>
</evidence>
<evidence type="ECO:0000256" key="2">
    <source>
        <dbReference type="ARBA" id="ARBA00023315"/>
    </source>
</evidence>
<dbReference type="InterPro" id="IPR016181">
    <property type="entry name" value="Acyl_CoA_acyltransferase"/>
</dbReference>
<name>A0ABS0T9G1_9STAP</name>
<proteinExistence type="inferred from homology"/>
<dbReference type="EMBL" id="JABANU010000012">
    <property type="protein sequence ID" value="MBI5975097.1"/>
    <property type="molecule type" value="Genomic_DNA"/>
</dbReference>
<dbReference type="Pfam" id="PF13302">
    <property type="entry name" value="Acetyltransf_3"/>
    <property type="match status" value="1"/>
</dbReference>
<dbReference type="InterPro" id="IPR000182">
    <property type="entry name" value="GNAT_dom"/>
</dbReference>
<evidence type="ECO:0000256" key="3">
    <source>
        <dbReference type="ARBA" id="ARBA00038502"/>
    </source>
</evidence>
<evidence type="ECO:0000259" key="4">
    <source>
        <dbReference type="PROSITE" id="PS51186"/>
    </source>
</evidence>
<dbReference type="SUPFAM" id="SSF55729">
    <property type="entry name" value="Acyl-CoA N-acyltransferases (Nat)"/>
    <property type="match status" value="1"/>
</dbReference>
<evidence type="ECO:0000256" key="1">
    <source>
        <dbReference type="ARBA" id="ARBA00022679"/>
    </source>
</evidence>
<comment type="caution">
    <text evidence="5">The sequence shown here is derived from an EMBL/GenBank/DDBJ whole genome shotgun (WGS) entry which is preliminary data.</text>
</comment>
<dbReference type="Gene3D" id="3.40.630.30">
    <property type="match status" value="1"/>
</dbReference>
<dbReference type="PANTHER" id="PTHR43792">
    <property type="entry name" value="GNAT FAMILY, PUTATIVE (AFU_ORTHOLOGUE AFUA_3G00765)-RELATED-RELATED"/>
    <property type="match status" value="1"/>
</dbReference>